<organism evidence="2 3">
    <name type="scientific">Spirosoma endbachense</name>
    <dbReference type="NCBI Taxonomy" id="2666025"/>
    <lineage>
        <taxon>Bacteria</taxon>
        <taxon>Pseudomonadati</taxon>
        <taxon>Bacteroidota</taxon>
        <taxon>Cytophagia</taxon>
        <taxon>Cytophagales</taxon>
        <taxon>Cytophagaceae</taxon>
        <taxon>Spirosoma</taxon>
    </lineage>
</organism>
<sequence>MHDQLLSQTYRKQESSMLQEETSHLKTRHIKEAYSVYLQQGVIIVLDQQGQVVPRIIDTTLEQPLDAARGKVPTRLTLTMLVNVYDSKEEALAHIQAGLVQPEGQEQAETSKREGH</sequence>
<dbReference type="RefSeq" id="WP_162386687.1">
    <property type="nucleotide sequence ID" value="NZ_CP045997.1"/>
</dbReference>
<keyword evidence="3" id="KW-1185">Reference proteome</keyword>
<dbReference type="AlphaFoldDB" id="A0A6P1VV27"/>
<accession>A0A6P1VV27</accession>
<dbReference type="Proteomes" id="UP000464577">
    <property type="component" value="Chromosome"/>
</dbReference>
<dbReference type="EMBL" id="CP045997">
    <property type="protein sequence ID" value="QHV96278.1"/>
    <property type="molecule type" value="Genomic_DNA"/>
</dbReference>
<evidence type="ECO:0000313" key="3">
    <source>
        <dbReference type="Proteomes" id="UP000464577"/>
    </source>
</evidence>
<proteinExistence type="predicted"/>
<dbReference type="KEGG" id="senf:GJR95_15195"/>
<protein>
    <submittedName>
        <fullName evidence="2">Uncharacterized protein</fullName>
    </submittedName>
</protein>
<feature type="region of interest" description="Disordered" evidence="1">
    <location>
        <begin position="1"/>
        <end position="23"/>
    </location>
</feature>
<name>A0A6P1VV27_9BACT</name>
<gene>
    <name evidence="2" type="ORF">GJR95_15195</name>
</gene>
<evidence type="ECO:0000256" key="1">
    <source>
        <dbReference type="SAM" id="MobiDB-lite"/>
    </source>
</evidence>
<evidence type="ECO:0000313" key="2">
    <source>
        <dbReference type="EMBL" id="QHV96278.1"/>
    </source>
</evidence>
<reference evidence="2 3" key="1">
    <citation type="submission" date="2019-11" db="EMBL/GenBank/DDBJ databases">
        <title>Spirosoma endbachense sp. nov., isolated from a natural salt meadow.</title>
        <authorList>
            <person name="Rojas J."/>
            <person name="Ambika Manirajan B."/>
            <person name="Ratering S."/>
            <person name="Suarez C."/>
            <person name="Geissler-Plaum R."/>
            <person name="Schnell S."/>
        </authorList>
    </citation>
    <scope>NUCLEOTIDE SEQUENCE [LARGE SCALE GENOMIC DNA]</scope>
    <source>
        <strain evidence="2 3">I-24</strain>
    </source>
</reference>
<feature type="compositionally biased region" description="Polar residues" evidence="1">
    <location>
        <begin position="1"/>
        <end position="20"/>
    </location>
</feature>